<feature type="compositionally biased region" description="Polar residues" evidence="1">
    <location>
        <begin position="21"/>
        <end position="39"/>
    </location>
</feature>
<evidence type="ECO:0000313" key="3">
    <source>
        <dbReference type="Proteomes" id="UP000193240"/>
    </source>
</evidence>
<feature type="region of interest" description="Disordered" evidence="1">
    <location>
        <begin position="115"/>
        <end position="206"/>
    </location>
</feature>
<feature type="compositionally biased region" description="Low complexity" evidence="1">
    <location>
        <begin position="124"/>
        <end position="159"/>
    </location>
</feature>
<evidence type="ECO:0000313" key="2">
    <source>
        <dbReference type="EMBL" id="OSS52507.1"/>
    </source>
</evidence>
<proteinExistence type="predicted"/>
<feature type="region of interest" description="Disordered" evidence="1">
    <location>
        <begin position="65"/>
        <end position="98"/>
    </location>
</feature>
<dbReference type="Proteomes" id="UP000193240">
    <property type="component" value="Unassembled WGS sequence"/>
</dbReference>
<organism evidence="2 3">
    <name type="scientific">Epicoccum nigrum</name>
    <name type="common">Soil fungus</name>
    <name type="synonym">Epicoccum purpurascens</name>
    <dbReference type="NCBI Taxonomy" id="105696"/>
    <lineage>
        <taxon>Eukaryota</taxon>
        <taxon>Fungi</taxon>
        <taxon>Dikarya</taxon>
        <taxon>Ascomycota</taxon>
        <taxon>Pezizomycotina</taxon>
        <taxon>Dothideomycetes</taxon>
        <taxon>Pleosporomycetidae</taxon>
        <taxon>Pleosporales</taxon>
        <taxon>Pleosporineae</taxon>
        <taxon>Didymellaceae</taxon>
        <taxon>Epicoccum</taxon>
    </lineage>
</organism>
<sequence length="267" mass="29405">MSQQDYFSYQPPMLADERKSTNSTRPTLSQRKSSKTMQSIIPPWAEMPATPPNCHTVSFSRWSRFTTSTSSTPTGELKASKLCTNRGTSPSYNPPANEWTYLGAEQPFLCGRPEAQRNQHRRQQSAQRYSHQSSQQSSGTCPSLSSTASTATNASSSATEPMEFRRRDVKRASTSSQLTESLATSYKLRQNSYKSSPTKGNRDQPLGMQGLMARLGVDAADCDGYELPSAFDSEDEDDGVDMEDLRPVKPATGSKGGRYGNVGQRQN</sequence>
<reference evidence="2 3" key="1">
    <citation type="journal article" date="2017" name="Genome Announc.">
        <title>Genome sequence of the saprophytic ascomycete Epicoccum nigrum ICMP 19927 strain isolated from New Zealand.</title>
        <authorList>
            <person name="Fokin M."/>
            <person name="Fleetwood D."/>
            <person name="Weir B.S."/>
            <person name="Villas-Boas S.G."/>
        </authorList>
    </citation>
    <scope>NUCLEOTIDE SEQUENCE [LARGE SCALE GENOMIC DNA]</scope>
    <source>
        <strain evidence="2 3">ICMP 19927</strain>
    </source>
</reference>
<dbReference type="OMA" id="EDIWHAR"/>
<feature type="compositionally biased region" description="Acidic residues" evidence="1">
    <location>
        <begin position="232"/>
        <end position="242"/>
    </location>
</feature>
<gene>
    <name evidence="2" type="ORF">B5807_02264</name>
</gene>
<evidence type="ECO:0000256" key="1">
    <source>
        <dbReference type="SAM" id="MobiDB-lite"/>
    </source>
</evidence>
<dbReference type="AlphaFoldDB" id="A0A1Y2MAL1"/>
<name>A0A1Y2MAL1_EPING</name>
<protein>
    <submittedName>
        <fullName evidence="2">Uncharacterized protein</fullName>
    </submittedName>
</protein>
<feature type="region of interest" description="Disordered" evidence="1">
    <location>
        <begin position="1"/>
        <end position="52"/>
    </location>
</feature>
<accession>A0A1Y2MAL1</accession>
<feature type="compositionally biased region" description="Polar residues" evidence="1">
    <location>
        <begin position="172"/>
        <end position="199"/>
    </location>
</feature>
<feature type="compositionally biased region" description="Polar residues" evidence="1">
    <location>
        <begin position="82"/>
        <end position="91"/>
    </location>
</feature>
<dbReference type="EMBL" id="KZ107839">
    <property type="protein sequence ID" value="OSS52507.1"/>
    <property type="molecule type" value="Genomic_DNA"/>
</dbReference>
<feature type="region of interest" description="Disordered" evidence="1">
    <location>
        <begin position="226"/>
        <end position="267"/>
    </location>
</feature>
<feature type="compositionally biased region" description="Low complexity" evidence="1">
    <location>
        <begin position="65"/>
        <end position="74"/>
    </location>
</feature>
<keyword evidence="3" id="KW-1185">Reference proteome</keyword>
<dbReference type="InParanoid" id="A0A1Y2MAL1"/>